<evidence type="ECO:0000313" key="3">
    <source>
        <dbReference type="Proteomes" id="UP000015454"/>
    </source>
</evidence>
<feature type="coiled-coil region" evidence="1">
    <location>
        <begin position="155"/>
        <end position="182"/>
    </location>
</feature>
<keyword evidence="3" id="KW-1185">Reference proteome</keyword>
<name>T0F8R0_9LEPT</name>
<evidence type="ECO:0000256" key="1">
    <source>
        <dbReference type="SAM" id="Coils"/>
    </source>
</evidence>
<protein>
    <submittedName>
        <fullName evidence="2">PF04402 family protein</fullName>
    </submittedName>
</protein>
<dbReference type="GO" id="GO:0006974">
    <property type="term" value="P:DNA damage response"/>
    <property type="evidence" value="ECO:0007669"/>
    <property type="project" value="TreeGrafter"/>
</dbReference>
<dbReference type="Gene3D" id="3.30.110.170">
    <property type="entry name" value="Protein of unknown function (DUF541), domain 1"/>
    <property type="match status" value="1"/>
</dbReference>
<dbReference type="AlphaFoldDB" id="T0F8R0"/>
<reference evidence="2" key="1">
    <citation type="submission" date="2013-05" db="EMBL/GenBank/DDBJ databases">
        <authorList>
            <person name="Harkins D.M."/>
            <person name="Durkin A.S."/>
            <person name="Brinkac L.M."/>
            <person name="Haft D.H."/>
            <person name="Selengut J.D."/>
            <person name="Sanka R."/>
            <person name="DePew J."/>
            <person name="Purushe J."/>
            <person name="Hartskeerl R.A."/>
            <person name="Ahmed A."/>
            <person name="van der Linden H."/>
            <person name="Goris M.G.A."/>
            <person name="Vinetz J.M."/>
            <person name="Sutton G.G."/>
            <person name="Nierman W.C."/>
            <person name="Fouts D.E."/>
        </authorList>
    </citation>
    <scope>NUCLEOTIDE SEQUENCE [LARGE SCALE GENOMIC DNA]</scope>
    <source>
        <strain evidence="2">5399</strain>
    </source>
</reference>
<dbReference type="Pfam" id="PF04402">
    <property type="entry name" value="SIMPL"/>
    <property type="match status" value="1"/>
</dbReference>
<keyword evidence="1" id="KW-0175">Coiled coil</keyword>
<dbReference type="InterPro" id="IPR007497">
    <property type="entry name" value="SIMPL/DUF541"/>
</dbReference>
<gene>
    <name evidence="2" type="ORF">LEP1GSC050_3284</name>
</gene>
<sequence>MYFGHSKGRGMNKSLHSILPLFFSTTFLFAQDPHVITITGFAKVGMPAEISEIKVGIESEATTAEEAHLKTSKKSDELVRVLKAYKTIGLQTEGIRIIPVHEYSKSSSARETRGYRALNYVSIRVSINDAGKILDECAKFEANHIFGLRFFPTQENDQKASLQALQEAAQDARQKSDAVLSALGLKAKEIIEVQADAGNPNTLSQQQLRGMTKERVNLPTEGGMIYSEARVTLRISY</sequence>
<proteinExistence type="predicted"/>
<dbReference type="Gene3D" id="3.30.70.2970">
    <property type="entry name" value="Protein of unknown function (DUF541), domain 2"/>
    <property type="match status" value="1"/>
</dbReference>
<dbReference type="InterPro" id="IPR052022">
    <property type="entry name" value="26kDa_periplasmic_antigen"/>
</dbReference>
<dbReference type="PANTHER" id="PTHR34387">
    <property type="entry name" value="SLR1258 PROTEIN"/>
    <property type="match status" value="1"/>
</dbReference>
<comment type="caution">
    <text evidence="2">The sequence shown here is derived from an EMBL/GenBank/DDBJ whole genome shotgun (WGS) entry which is preliminary data.</text>
</comment>
<evidence type="ECO:0000313" key="2">
    <source>
        <dbReference type="EMBL" id="EQA44306.1"/>
    </source>
</evidence>
<dbReference type="PANTHER" id="PTHR34387:SF1">
    <property type="entry name" value="PERIPLASMIC IMMUNOGENIC PROTEIN"/>
    <property type="match status" value="1"/>
</dbReference>
<dbReference type="Proteomes" id="UP000015454">
    <property type="component" value="Unassembled WGS sequence"/>
</dbReference>
<organism evidence="2 3">
    <name type="scientific">Leptospira broomii serovar Hurstbridge str. 5399</name>
    <dbReference type="NCBI Taxonomy" id="1049789"/>
    <lineage>
        <taxon>Bacteria</taxon>
        <taxon>Pseudomonadati</taxon>
        <taxon>Spirochaetota</taxon>
        <taxon>Spirochaetia</taxon>
        <taxon>Leptospirales</taxon>
        <taxon>Leptospiraceae</taxon>
        <taxon>Leptospira</taxon>
    </lineage>
</organism>
<accession>T0F8R0</accession>
<dbReference type="EMBL" id="AHMO02000008">
    <property type="protein sequence ID" value="EQA44306.1"/>
    <property type="molecule type" value="Genomic_DNA"/>
</dbReference>
<dbReference type="STRING" id="1049789.LEP1GSC050_3284"/>